<evidence type="ECO:0000256" key="3">
    <source>
        <dbReference type="ARBA" id="ARBA00023082"/>
    </source>
</evidence>
<keyword evidence="3" id="KW-0731">Sigma factor</keyword>
<evidence type="ECO:0000256" key="5">
    <source>
        <dbReference type="ARBA" id="ARBA00023163"/>
    </source>
</evidence>
<dbReference type="CDD" id="cd06171">
    <property type="entry name" value="Sigma70_r4"/>
    <property type="match status" value="1"/>
</dbReference>
<dbReference type="InterPro" id="IPR036388">
    <property type="entry name" value="WH-like_DNA-bd_sf"/>
</dbReference>
<dbReference type="InterPro" id="IPR007627">
    <property type="entry name" value="RNA_pol_sigma70_r2"/>
</dbReference>
<dbReference type="Pfam" id="PF08281">
    <property type="entry name" value="Sigma70_r4_2"/>
    <property type="match status" value="1"/>
</dbReference>
<dbReference type="InterPro" id="IPR014284">
    <property type="entry name" value="RNA_pol_sigma-70_dom"/>
</dbReference>
<name>A0A6J6N5E7_9ZZZZ</name>
<accession>A0A6J6N5E7</accession>
<evidence type="ECO:0000259" key="6">
    <source>
        <dbReference type="Pfam" id="PF04542"/>
    </source>
</evidence>
<reference evidence="8" key="1">
    <citation type="submission" date="2020-05" db="EMBL/GenBank/DDBJ databases">
        <authorList>
            <person name="Chiriac C."/>
            <person name="Salcher M."/>
            <person name="Ghai R."/>
            <person name="Kavagutti S V."/>
        </authorList>
    </citation>
    <scope>NUCLEOTIDE SEQUENCE</scope>
</reference>
<comment type="similarity">
    <text evidence="1">Belongs to the sigma-70 factor family. ECF subfamily.</text>
</comment>
<evidence type="ECO:0000256" key="1">
    <source>
        <dbReference type="ARBA" id="ARBA00010641"/>
    </source>
</evidence>
<evidence type="ECO:0000256" key="4">
    <source>
        <dbReference type="ARBA" id="ARBA00023125"/>
    </source>
</evidence>
<dbReference type="SUPFAM" id="SSF88946">
    <property type="entry name" value="Sigma2 domain of RNA polymerase sigma factors"/>
    <property type="match status" value="1"/>
</dbReference>
<dbReference type="Pfam" id="PF04542">
    <property type="entry name" value="Sigma70_r2"/>
    <property type="match status" value="1"/>
</dbReference>
<sequence>MLLRRHYDRIYAVCRRVIGHDADAADAAQEAMIAIVRGLAKFDGRSSFSTWTYRIATNASLDELRRRQRRPVNHLVHKDNDNNHVDIADPQSTTRIDAIGDHMLIDSALAALPEDFRVAVVLRDVGDLDYAEIAEVLGVPVGTVKSRIARGRAVLAANLGQNSRNQSNPPQRPTTAP</sequence>
<protein>
    <submittedName>
        <fullName evidence="8">Unannotated protein</fullName>
    </submittedName>
</protein>
<dbReference type="PANTHER" id="PTHR43133">
    <property type="entry name" value="RNA POLYMERASE ECF-TYPE SIGMA FACTO"/>
    <property type="match status" value="1"/>
</dbReference>
<dbReference type="InterPro" id="IPR013325">
    <property type="entry name" value="RNA_pol_sigma_r2"/>
</dbReference>
<dbReference type="PANTHER" id="PTHR43133:SF8">
    <property type="entry name" value="RNA POLYMERASE SIGMA FACTOR HI_1459-RELATED"/>
    <property type="match status" value="1"/>
</dbReference>
<keyword evidence="5" id="KW-0804">Transcription</keyword>
<dbReference type="GO" id="GO:0006352">
    <property type="term" value="P:DNA-templated transcription initiation"/>
    <property type="evidence" value="ECO:0007669"/>
    <property type="project" value="InterPro"/>
</dbReference>
<organism evidence="8">
    <name type="scientific">freshwater metagenome</name>
    <dbReference type="NCBI Taxonomy" id="449393"/>
    <lineage>
        <taxon>unclassified sequences</taxon>
        <taxon>metagenomes</taxon>
        <taxon>ecological metagenomes</taxon>
    </lineage>
</organism>
<dbReference type="InterPro" id="IPR013249">
    <property type="entry name" value="RNA_pol_sigma70_r4_t2"/>
</dbReference>
<dbReference type="Gene3D" id="1.10.10.10">
    <property type="entry name" value="Winged helix-like DNA-binding domain superfamily/Winged helix DNA-binding domain"/>
    <property type="match status" value="1"/>
</dbReference>
<feature type="domain" description="RNA polymerase sigma factor 70 region 4 type 2" evidence="7">
    <location>
        <begin position="103"/>
        <end position="153"/>
    </location>
</feature>
<dbReference type="EMBL" id="CAEZXM010000016">
    <property type="protein sequence ID" value="CAB4680378.1"/>
    <property type="molecule type" value="Genomic_DNA"/>
</dbReference>
<keyword evidence="4" id="KW-0238">DNA-binding</keyword>
<proteinExistence type="inferred from homology"/>
<feature type="domain" description="RNA polymerase sigma-70 region 2" evidence="6">
    <location>
        <begin position="2"/>
        <end position="70"/>
    </location>
</feature>
<dbReference type="SUPFAM" id="SSF88659">
    <property type="entry name" value="Sigma3 and sigma4 domains of RNA polymerase sigma factors"/>
    <property type="match status" value="1"/>
</dbReference>
<evidence type="ECO:0000313" key="8">
    <source>
        <dbReference type="EMBL" id="CAB4680378.1"/>
    </source>
</evidence>
<dbReference type="GO" id="GO:0016987">
    <property type="term" value="F:sigma factor activity"/>
    <property type="evidence" value="ECO:0007669"/>
    <property type="project" value="UniProtKB-KW"/>
</dbReference>
<dbReference type="NCBIfam" id="TIGR02937">
    <property type="entry name" value="sigma70-ECF"/>
    <property type="match status" value="1"/>
</dbReference>
<dbReference type="InterPro" id="IPR039425">
    <property type="entry name" value="RNA_pol_sigma-70-like"/>
</dbReference>
<dbReference type="GO" id="GO:0003677">
    <property type="term" value="F:DNA binding"/>
    <property type="evidence" value="ECO:0007669"/>
    <property type="project" value="UniProtKB-KW"/>
</dbReference>
<dbReference type="AlphaFoldDB" id="A0A6J6N5E7"/>
<evidence type="ECO:0000259" key="7">
    <source>
        <dbReference type="Pfam" id="PF08281"/>
    </source>
</evidence>
<dbReference type="InterPro" id="IPR013324">
    <property type="entry name" value="RNA_pol_sigma_r3/r4-like"/>
</dbReference>
<evidence type="ECO:0000256" key="2">
    <source>
        <dbReference type="ARBA" id="ARBA00023015"/>
    </source>
</evidence>
<dbReference type="Gene3D" id="1.10.1740.10">
    <property type="match status" value="1"/>
</dbReference>
<gene>
    <name evidence="8" type="ORF">UFOPK2366_00165</name>
</gene>
<keyword evidence="2" id="KW-0805">Transcription regulation</keyword>